<protein>
    <submittedName>
        <fullName evidence="5">Uncharacterized protein</fullName>
    </submittedName>
</protein>
<organism evidence="5 6">
    <name type="scientific">Aspergillus sydowii CBS 593.65</name>
    <dbReference type="NCBI Taxonomy" id="1036612"/>
    <lineage>
        <taxon>Eukaryota</taxon>
        <taxon>Fungi</taxon>
        <taxon>Dikarya</taxon>
        <taxon>Ascomycota</taxon>
        <taxon>Pezizomycotina</taxon>
        <taxon>Eurotiomycetes</taxon>
        <taxon>Eurotiomycetidae</taxon>
        <taxon>Eurotiales</taxon>
        <taxon>Aspergillaceae</taxon>
        <taxon>Aspergillus</taxon>
        <taxon>Aspergillus subgen. Nidulantes</taxon>
    </lineage>
</organism>
<evidence type="ECO:0000313" key="5">
    <source>
        <dbReference type="EMBL" id="OJJ55256.1"/>
    </source>
</evidence>
<evidence type="ECO:0000256" key="4">
    <source>
        <dbReference type="SAM" id="MobiDB-lite"/>
    </source>
</evidence>
<feature type="region of interest" description="Disordered" evidence="4">
    <location>
        <begin position="155"/>
        <end position="191"/>
    </location>
</feature>
<dbReference type="STRING" id="1036612.A0A1L9T753"/>
<dbReference type="PROSITE" id="PS50297">
    <property type="entry name" value="ANK_REP_REGION"/>
    <property type="match status" value="1"/>
</dbReference>
<keyword evidence="2 3" id="KW-0040">ANK repeat</keyword>
<dbReference type="PROSITE" id="PS50088">
    <property type="entry name" value="ANK_REPEAT"/>
    <property type="match status" value="1"/>
</dbReference>
<feature type="compositionally biased region" description="Low complexity" evidence="4">
    <location>
        <begin position="179"/>
        <end position="188"/>
    </location>
</feature>
<dbReference type="SMART" id="SM00248">
    <property type="entry name" value="ANK"/>
    <property type="match status" value="1"/>
</dbReference>
<name>A0A1L9T753_9EURO</name>
<keyword evidence="6" id="KW-1185">Reference proteome</keyword>
<evidence type="ECO:0000256" key="3">
    <source>
        <dbReference type="PROSITE-ProRule" id="PRU00023"/>
    </source>
</evidence>
<dbReference type="RefSeq" id="XP_040699062.1">
    <property type="nucleotide sequence ID" value="XM_040842802.1"/>
</dbReference>
<reference evidence="6" key="1">
    <citation type="journal article" date="2017" name="Genome Biol.">
        <title>Comparative genomics reveals high biological diversity and specific adaptations in the industrially and medically important fungal genus Aspergillus.</title>
        <authorList>
            <person name="de Vries R.P."/>
            <person name="Riley R."/>
            <person name="Wiebenga A."/>
            <person name="Aguilar-Osorio G."/>
            <person name="Amillis S."/>
            <person name="Uchima C.A."/>
            <person name="Anderluh G."/>
            <person name="Asadollahi M."/>
            <person name="Askin M."/>
            <person name="Barry K."/>
            <person name="Battaglia E."/>
            <person name="Bayram O."/>
            <person name="Benocci T."/>
            <person name="Braus-Stromeyer S.A."/>
            <person name="Caldana C."/>
            <person name="Canovas D."/>
            <person name="Cerqueira G.C."/>
            <person name="Chen F."/>
            <person name="Chen W."/>
            <person name="Choi C."/>
            <person name="Clum A."/>
            <person name="Dos Santos R.A."/>
            <person name="Damasio A.R."/>
            <person name="Diallinas G."/>
            <person name="Emri T."/>
            <person name="Fekete E."/>
            <person name="Flipphi M."/>
            <person name="Freyberg S."/>
            <person name="Gallo A."/>
            <person name="Gournas C."/>
            <person name="Habgood R."/>
            <person name="Hainaut M."/>
            <person name="Harispe M.L."/>
            <person name="Henrissat B."/>
            <person name="Hilden K.S."/>
            <person name="Hope R."/>
            <person name="Hossain A."/>
            <person name="Karabika E."/>
            <person name="Karaffa L."/>
            <person name="Karanyi Z."/>
            <person name="Krasevec N."/>
            <person name="Kuo A."/>
            <person name="Kusch H."/>
            <person name="LaButti K."/>
            <person name="Lagendijk E.L."/>
            <person name="Lapidus A."/>
            <person name="Levasseur A."/>
            <person name="Lindquist E."/>
            <person name="Lipzen A."/>
            <person name="Logrieco A.F."/>
            <person name="MacCabe A."/>
            <person name="Maekelae M.R."/>
            <person name="Malavazi I."/>
            <person name="Melin P."/>
            <person name="Meyer V."/>
            <person name="Mielnichuk N."/>
            <person name="Miskei M."/>
            <person name="Molnar A.P."/>
            <person name="Mule G."/>
            <person name="Ngan C.Y."/>
            <person name="Orejas M."/>
            <person name="Orosz E."/>
            <person name="Ouedraogo J.P."/>
            <person name="Overkamp K.M."/>
            <person name="Park H.-S."/>
            <person name="Perrone G."/>
            <person name="Piumi F."/>
            <person name="Punt P.J."/>
            <person name="Ram A.F."/>
            <person name="Ramon A."/>
            <person name="Rauscher S."/>
            <person name="Record E."/>
            <person name="Riano-Pachon D.M."/>
            <person name="Robert V."/>
            <person name="Roehrig J."/>
            <person name="Ruller R."/>
            <person name="Salamov A."/>
            <person name="Salih N.S."/>
            <person name="Samson R.A."/>
            <person name="Sandor E."/>
            <person name="Sanguinetti M."/>
            <person name="Schuetze T."/>
            <person name="Sepcic K."/>
            <person name="Shelest E."/>
            <person name="Sherlock G."/>
            <person name="Sophianopoulou V."/>
            <person name="Squina F.M."/>
            <person name="Sun H."/>
            <person name="Susca A."/>
            <person name="Todd R.B."/>
            <person name="Tsang A."/>
            <person name="Unkles S.E."/>
            <person name="van de Wiele N."/>
            <person name="van Rossen-Uffink D."/>
            <person name="Oliveira J.V."/>
            <person name="Vesth T.C."/>
            <person name="Visser J."/>
            <person name="Yu J.-H."/>
            <person name="Zhou M."/>
            <person name="Andersen M.R."/>
            <person name="Archer D.B."/>
            <person name="Baker S.E."/>
            <person name="Benoit I."/>
            <person name="Brakhage A.A."/>
            <person name="Braus G.H."/>
            <person name="Fischer R."/>
            <person name="Frisvad J.C."/>
            <person name="Goldman G.H."/>
            <person name="Houbraken J."/>
            <person name="Oakley B."/>
            <person name="Pocsi I."/>
            <person name="Scazzocchio C."/>
            <person name="Seiboth B."/>
            <person name="vanKuyk P.A."/>
            <person name="Wortman J."/>
            <person name="Dyer P.S."/>
            <person name="Grigoriev I.V."/>
        </authorList>
    </citation>
    <scope>NUCLEOTIDE SEQUENCE [LARGE SCALE GENOMIC DNA]</scope>
    <source>
        <strain evidence="6">CBS 593.65</strain>
    </source>
</reference>
<dbReference type="GeneID" id="63758875"/>
<evidence type="ECO:0000313" key="6">
    <source>
        <dbReference type="Proteomes" id="UP000184356"/>
    </source>
</evidence>
<accession>A0A1L9T753</accession>
<proteinExistence type="predicted"/>
<feature type="repeat" description="ANK" evidence="3">
    <location>
        <begin position="109"/>
        <end position="141"/>
    </location>
</feature>
<dbReference type="OrthoDB" id="10057496at2759"/>
<dbReference type="SUPFAM" id="SSF48403">
    <property type="entry name" value="Ankyrin repeat"/>
    <property type="match status" value="1"/>
</dbReference>
<dbReference type="PANTHER" id="PTHR24161:SF124">
    <property type="entry name" value="TRANSIENT RECEPTOR POTENTIAL CHANNEL PYREXIA"/>
    <property type="match status" value="1"/>
</dbReference>
<gene>
    <name evidence="5" type="ORF">ASPSYDRAFT_159153</name>
</gene>
<keyword evidence="1" id="KW-0677">Repeat</keyword>
<dbReference type="InterPro" id="IPR002110">
    <property type="entry name" value="Ankyrin_rpt"/>
</dbReference>
<dbReference type="Pfam" id="PF12796">
    <property type="entry name" value="Ank_2"/>
    <property type="match status" value="1"/>
</dbReference>
<dbReference type="VEuPathDB" id="FungiDB:ASPSYDRAFT_159153"/>
<feature type="compositionally biased region" description="Acidic residues" evidence="4">
    <location>
        <begin position="169"/>
        <end position="178"/>
    </location>
</feature>
<dbReference type="Proteomes" id="UP000184356">
    <property type="component" value="Unassembled WGS sequence"/>
</dbReference>
<dbReference type="AlphaFoldDB" id="A0A1L9T753"/>
<dbReference type="InterPro" id="IPR036770">
    <property type="entry name" value="Ankyrin_rpt-contain_sf"/>
</dbReference>
<evidence type="ECO:0000256" key="1">
    <source>
        <dbReference type="ARBA" id="ARBA00022737"/>
    </source>
</evidence>
<dbReference type="EMBL" id="KV878593">
    <property type="protein sequence ID" value="OJJ55256.1"/>
    <property type="molecule type" value="Genomic_DNA"/>
</dbReference>
<dbReference type="Gene3D" id="1.25.40.20">
    <property type="entry name" value="Ankyrin repeat-containing domain"/>
    <property type="match status" value="1"/>
</dbReference>
<sequence length="217" mass="22889">MPLVTLTPDEVDDLIYSARVGDAEAVETDLATLSSTYNVKQSVIIASAIDTAPEEEGGSGCCLLHYPAANGNADILKNLTTTLISALSPTEQALTTDEVKAVVNRRNHSGNTPLHWAALNTHLECVKLLVDAGADVSIKNEAGLDAIFLAERTDWKTQDESSQNQGQPESEEVDEAEVGADAGAGDAGPVSKGRQVVEWLLEFGNPAEVEATGTEES</sequence>
<dbReference type="PANTHER" id="PTHR24161">
    <property type="entry name" value="ANK_REP_REGION DOMAIN-CONTAINING PROTEIN-RELATED"/>
    <property type="match status" value="1"/>
</dbReference>
<evidence type="ECO:0000256" key="2">
    <source>
        <dbReference type="ARBA" id="ARBA00023043"/>
    </source>
</evidence>